<dbReference type="AlphaFoldDB" id="A0A382KST9"/>
<evidence type="ECO:0000313" key="4">
    <source>
        <dbReference type="EMBL" id="SVC26573.1"/>
    </source>
</evidence>
<gene>
    <name evidence="4" type="ORF">METZ01_LOCUS279427</name>
</gene>
<feature type="non-terminal residue" evidence="4">
    <location>
        <position position="1"/>
    </location>
</feature>
<dbReference type="InterPro" id="IPR036148">
    <property type="entry name" value="MmgE/PrpD_sf"/>
</dbReference>
<evidence type="ECO:0000256" key="1">
    <source>
        <dbReference type="ARBA" id="ARBA00006174"/>
    </source>
</evidence>
<comment type="similarity">
    <text evidence="1">Belongs to the PrpD family.</text>
</comment>
<dbReference type="PANTHER" id="PTHR16943:SF8">
    <property type="entry name" value="2-METHYLCITRATE DEHYDRATASE"/>
    <property type="match status" value="1"/>
</dbReference>
<feature type="domain" description="MmgE/PrpD N-terminal" evidence="2">
    <location>
        <begin position="7"/>
        <end position="205"/>
    </location>
</feature>
<reference evidence="4" key="1">
    <citation type="submission" date="2018-05" db="EMBL/GenBank/DDBJ databases">
        <authorList>
            <person name="Lanie J.A."/>
            <person name="Ng W.-L."/>
            <person name="Kazmierczak K.M."/>
            <person name="Andrzejewski T.M."/>
            <person name="Davidsen T.M."/>
            <person name="Wayne K.J."/>
            <person name="Tettelin H."/>
            <person name="Glass J.I."/>
            <person name="Rusch D."/>
            <person name="Podicherti R."/>
            <person name="Tsui H.-C.T."/>
            <person name="Winkler M.E."/>
        </authorList>
    </citation>
    <scope>NUCLEOTIDE SEQUENCE</scope>
</reference>
<dbReference type="Pfam" id="PF19305">
    <property type="entry name" value="MmgE_PrpD_C"/>
    <property type="match status" value="1"/>
</dbReference>
<dbReference type="PANTHER" id="PTHR16943">
    <property type="entry name" value="2-METHYLCITRATE DEHYDRATASE-RELATED"/>
    <property type="match status" value="1"/>
</dbReference>
<dbReference type="Gene3D" id="1.10.4100.10">
    <property type="entry name" value="2-methylcitrate dehydratase PrpD"/>
    <property type="match status" value="1"/>
</dbReference>
<evidence type="ECO:0000259" key="3">
    <source>
        <dbReference type="Pfam" id="PF19305"/>
    </source>
</evidence>
<dbReference type="InterPro" id="IPR005656">
    <property type="entry name" value="MmgE_PrpD"/>
</dbReference>
<accession>A0A382KST9</accession>
<dbReference type="Pfam" id="PF03972">
    <property type="entry name" value="MmgE_PrpD_N"/>
    <property type="match status" value="1"/>
</dbReference>
<organism evidence="4">
    <name type="scientific">marine metagenome</name>
    <dbReference type="NCBI Taxonomy" id="408172"/>
    <lineage>
        <taxon>unclassified sequences</taxon>
        <taxon>metagenomes</taxon>
        <taxon>ecological metagenomes</taxon>
    </lineage>
</organism>
<dbReference type="InterPro" id="IPR045337">
    <property type="entry name" value="MmgE_PrpD_C"/>
</dbReference>
<evidence type="ECO:0000259" key="2">
    <source>
        <dbReference type="Pfam" id="PF03972"/>
    </source>
</evidence>
<protein>
    <recommendedName>
        <fullName evidence="5">MmgE/PrpD family protein</fullName>
    </recommendedName>
</protein>
<name>A0A382KST9_9ZZZZ</name>
<evidence type="ECO:0008006" key="5">
    <source>
        <dbReference type="Google" id="ProtNLM"/>
    </source>
</evidence>
<dbReference type="InterPro" id="IPR042188">
    <property type="entry name" value="MmgE/PrpD_sf_2"/>
</dbReference>
<proteinExistence type="inferred from homology"/>
<dbReference type="InterPro" id="IPR042183">
    <property type="entry name" value="MmgE/PrpD_sf_1"/>
</dbReference>
<dbReference type="SUPFAM" id="SSF103378">
    <property type="entry name" value="2-methylcitrate dehydratase PrpD"/>
    <property type="match status" value="1"/>
</dbReference>
<dbReference type="Gene3D" id="3.30.1330.120">
    <property type="entry name" value="2-methylcitrate dehydratase PrpD"/>
    <property type="match status" value="1"/>
</dbReference>
<dbReference type="GO" id="GO:0016829">
    <property type="term" value="F:lyase activity"/>
    <property type="evidence" value="ECO:0007669"/>
    <property type="project" value="InterPro"/>
</dbReference>
<feature type="non-terminal residue" evidence="4">
    <location>
        <position position="414"/>
    </location>
</feature>
<dbReference type="InterPro" id="IPR045336">
    <property type="entry name" value="MmgE_PrpD_N"/>
</dbReference>
<dbReference type="EMBL" id="UINC01082110">
    <property type="protein sequence ID" value="SVC26573.1"/>
    <property type="molecule type" value="Genomic_DNA"/>
</dbReference>
<sequence length="414" mass="44213">RHDVESTASLIRAVSRLELTGGSCSVLGDSATYTPPAAALINGTLAHSLDFDDTHAEGSLHSSAPILPAALAAAEISSASGRDLITAVVAGFEIQIRLSMALNPAEHYERGFHPTATCGVFGAAAATSKLLGLGAADIQSAFGIALSQAAGSMEFLADGAWTKRSHVGQAAQNGLMCAFMAGEGFKGVKDAFEGRRGFFNSYAPNSVPDKAVADLGETWETLRLALKPYPSCRYSHAAMQALITIREEHSLDWSDIEEVDIGLPEAGWNLIGDPLKDKRQPKSVVDGQFSMPFCAAVVLREGNMYWDDYKKHLDDHDTLALCRKINVTVDPRAQAEFPANLAGLARVKSNGQSFEKFVPMPKGEPDNFMSQEEIRAKFDGLCQPYLGEEGSNKLAGAILALEEANSVSTFMALS</sequence>
<feature type="domain" description="MmgE/PrpD C-terminal" evidence="3">
    <location>
        <begin position="229"/>
        <end position="397"/>
    </location>
</feature>